<sequence length="143" mass="16380">MEFKRFKIADFEVVSLPPEVEEENEYGEKYYKNVMSFEHKLESALKVCPVTARVIMCNSNSGVEGKFKVDFFPMSHSLSTIPLGMSCRRRHGVITCFFVGMGVEKNGVPFWEFQNSGGKELGDNEYTRVARYRGLVTNFILLE</sequence>
<protein>
    <submittedName>
        <fullName evidence="1">Uncharacterized protein</fullName>
    </submittedName>
</protein>
<dbReference type="AlphaFoldDB" id="A0A565CKA1"/>
<dbReference type="Proteomes" id="UP000489600">
    <property type="component" value="Unassembled WGS sequence"/>
</dbReference>
<proteinExistence type="predicted"/>
<dbReference type="Gene3D" id="3.90.70.10">
    <property type="entry name" value="Cysteine proteinases"/>
    <property type="match status" value="1"/>
</dbReference>
<evidence type="ECO:0000313" key="1">
    <source>
        <dbReference type="EMBL" id="VVB14069.1"/>
    </source>
</evidence>
<accession>A0A565CKA1</accession>
<organism evidence="1 2">
    <name type="scientific">Arabis nemorensis</name>
    <dbReference type="NCBI Taxonomy" id="586526"/>
    <lineage>
        <taxon>Eukaryota</taxon>
        <taxon>Viridiplantae</taxon>
        <taxon>Streptophyta</taxon>
        <taxon>Embryophyta</taxon>
        <taxon>Tracheophyta</taxon>
        <taxon>Spermatophyta</taxon>
        <taxon>Magnoliopsida</taxon>
        <taxon>eudicotyledons</taxon>
        <taxon>Gunneridae</taxon>
        <taxon>Pentapetalae</taxon>
        <taxon>rosids</taxon>
        <taxon>malvids</taxon>
        <taxon>Brassicales</taxon>
        <taxon>Brassicaceae</taxon>
        <taxon>Arabideae</taxon>
        <taxon>Arabis</taxon>
    </lineage>
</organism>
<evidence type="ECO:0000313" key="2">
    <source>
        <dbReference type="Proteomes" id="UP000489600"/>
    </source>
</evidence>
<keyword evidence="2" id="KW-1185">Reference proteome</keyword>
<reference evidence="1" key="1">
    <citation type="submission" date="2019-07" db="EMBL/GenBank/DDBJ databases">
        <authorList>
            <person name="Dittberner H."/>
        </authorList>
    </citation>
    <scope>NUCLEOTIDE SEQUENCE [LARGE SCALE GENOMIC DNA]</scope>
</reference>
<name>A0A565CKA1_9BRAS</name>
<dbReference type="EMBL" id="CABITT030000008">
    <property type="protein sequence ID" value="VVB14069.1"/>
    <property type="molecule type" value="Genomic_DNA"/>
</dbReference>
<gene>
    <name evidence="1" type="ORF">ANE_LOCUS24513</name>
</gene>
<comment type="caution">
    <text evidence="1">The sequence shown here is derived from an EMBL/GenBank/DDBJ whole genome shotgun (WGS) entry which is preliminary data.</text>
</comment>
<dbReference type="InterPro" id="IPR038765">
    <property type="entry name" value="Papain-like_cys_pep_sf"/>
</dbReference>
<dbReference type="SUPFAM" id="SSF54001">
    <property type="entry name" value="Cysteine proteinases"/>
    <property type="match status" value="1"/>
</dbReference>